<dbReference type="Gene3D" id="1.10.10.10">
    <property type="entry name" value="Winged helix-like DNA-binding domain superfamily/Winged helix DNA-binding domain"/>
    <property type="match status" value="1"/>
</dbReference>
<dbReference type="EMBL" id="OBEL01000002">
    <property type="protein sequence ID" value="SNZ19244.1"/>
    <property type="molecule type" value="Genomic_DNA"/>
</dbReference>
<keyword evidence="6" id="KW-1185">Reference proteome</keyword>
<evidence type="ECO:0000313" key="6">
    <source>
        <dbReference type="Proteomes" id="UP000219439"/>
    </source>
</evidence>
<keyword evidence="1" id="KW-0805">Transcription regulation</keyword>
<dbReference type="InterPro" id="IPR011991">
    <property type="entry name" value="ArsR-like_HTH"/>
</dbReference>
<dbReference type="SMART" id="SM00418">
    <property type="entry name" value="HTH_ARSR"/>
    <property type="match status" value="1"/>
</dbReference>
<dbReference type="SUPFAM" id="SSF46785">
    <property type="entry name" value="Winged helix' DNA-binding domain"/>
    <property type="match status" value="1"/>
</dbReference>
<dbReference type="GO" id="GO:0003677">
    <property type="term" value="F:DNA binding"/>
    <property type="evidence" value="ECO:0007669"/>
    <property type="project" value="UniProtKB-KW"/>
</dbReference>
<dbReference type="Pfam" id="PF01022">
    <property type="entry name" value="HTH_5"/>
    <property type="match status" value="1"/>
</dbReference>
<dbReference type="InterPro" id="IPR036388">
    <property type="entry name" value="WH-like_DNA-bd_sf"/>
</dbReference>
<evidence type="ECO:0000313" key="5">
    <source>
        <dbReference type="EMBL" id="SNZ19244.1"/>
    </source>
</evidence>
<sequence>MIKSIQIKALAGETRLKILRLLAEPEIHFGNQWSADPVELGVCMTLIADALDVAQPTASRHLDILKQAGFISVRKHMKWSYCKRDDAAIRDFLNQLGEEILLKNQAELCPSKEG</sequence>
<dbReference type="RefSeq" id="WP_097153603.1">
    <property type="nucleotide sequence ID" value="NZ_OBEL01000002.1"/>
</dbReference>
<evidence type="ECO:0000256" key="1">
    <source>
        <dbReference type="ARBA" id="ARBA00023015"/>
    </source>
</evidence>
<gene>
    <name evidence="5" type="ORF">SAMN06265368_2324</name>
</gene>
<protein>
    <submittedName>
        <fullName evidence="5">Transcriptional regulator, ArsR family</fullName>
    </submittedName>
</protein>
<dbReference type="PANTHER" id="PTHR33154">
    <property type="entry name" value="TRANSCRIPTIONAL REGULATOR, ARSR FAMILY"/>
    <property type="match status" value="1"/>
</dbReference>
<dbReference type="InterPro" id="IPR051081">
    <property type="entry name" value="HTH_MetalResp_TranReg"/>
</dbReference>
<keyword evidence="2" id="KW-0238">DNA-binding</keyword>
<reference evidence="5 6" key="1">
    <citation type="submission" date="2017-09" db="EMBL/GenBank/DDBJ databases">
        <authorList>
            <person name="Ehlers B."/>
            <person name="Leendertz F.H."/>
        </authorList>
    </citation>
    <scope>NUCLEOTIDE SEQUENCE [LARGE SCALE GENOMIC DNA]</scope>
    <source>
        <strain evidence="5 6">DSM 18289</strain>
    </source>
</reference>
<evidence type="ECO:0000259" key="4">
    <source>
        <dbReference type="PROSITE" id="PS50987"/>
    </source>
</evidence>
<dbReference type="CDD" id="cd00090">
    <property type="entry name" value="HTH_ARSR"/>
    <property type="match status" value="1"/>
</dbReference>
<dbReference type="InterPro" id="IPR001845">
    <property type="entry name" value="HTH_ArsR_DNA-bd_dom"/>
</dbReference>
<organism evidence="5 6">
    <name type="scientific">Cohaesibacter gelatinilyticus</name>
    <dbReference type="NCBI Taxonomy" id="372072"/>
    <lineage>
        <taxon>Bacteria</taxon>
        <taxon>Pseudomonadati</taxon>
        <taxon>Pseudomonadota</taxon>
        <taxon>Alphaproteobacteria</taxon>
        <taxon>Hyphomicrobiales</taxon>
        <taxon>Cohaesibacteraceae</taxon>
    </lineage>
</organism>
<dbReference type="OrthoDB" id="9790747at2"/>
<accession>A0A285PBX2</accession>
<feature type="domain" description="HTH arsR-type" evidence="4">
    <location>
        <begin position="1"/>
        <end position="104"/>
    </location>
</feature>
<dbReference type="PANTHER" id="PTHR33154:SF33">
    <property type="entry name" value="TRANSCRIPTIONAL REPRESSOR SDPR"/>
    <property type="match status" value="1"/>
</dbReference>
<evidence type="ECO:0000256" key="2">
    <source>
        <dbReference type="ARBA" id="ARBA00023125"/>
    </source>
</evidence>
<dbReference type="GO" id="GO:0003700">
    <property type="term" value="F:DNA-binding transcription factor activity"/>
    <property type="evidence" value="ECO:0007669"/>
    <property type="project" value="InterPro"/>
</dbReference>
<proteinExistence type="predicted"/>
<dbReference type="AlphaFoldDB" id="A0A285PBX2"/>
<dbReference type="Proteomes" id="UP000219439">
    <property type="component" value="Unassembled WGS sequence"/>
</dbReference>
<keyword evidence="3" id="KW-0804">Transcription</keyword>
<name>A0A285PBX2_9HYPH</name>
<dbReference type="PROSITE" id="PS50987">
    <property type="entry name" value="HTH_ARSR_2"/>
    <property type="match status" value="1"/>
</dbReference>
<evidence type="ECO:0000256" key="3">
    <source>
        <dbReference type="ARBA" id="ARBA00023163"/>
    </source>
</evidence>
<dbReference type="InterPro" id="IPR036390">
    <property type="entry name" value="WH_DNA-bd_sf"/>
</dbReference>